<gene>
    <name evidence="8" type="ORF">GH754_05925</name>
</gene>
<protein>
    <recommendedName>
        <fullName evidence="4">Probable 2-phosphosulfolactate phosphatase</fullName>
        <ecNumber evidence="3">3.1.3.71</ecNumber>
    </recommendedName>
</protein>
<comment type="catalytic activity">
    <reaction evidence="7">
        <text>(2R)-O-phospho-3-sulfolactate + H2O = (2R)-3-sulfolactate + phosphate</text>
        <dbReference type="Rhea" id="RHEA:23416"/>
        <dbReference type="ChEBI" id="CHEBI:15377"/>
        <dbReference type="ChEBI" id="CHEBI:15597"/>
        <dbReference type="ChEBI" id="CHEBI:43474"/>
        <dbReference type="ChEBI" id="CHEBI:58738"/>
        <dbReference type="EC" id="3.1.3.71"/>
    </reaction>
</comment>
<sequence>MRKINVITQKELVDSDAVKHCTVVVVDVFLATTTITHLLHQNYESVYTVKDAENALRIAKQLEEPYVLLGESNGDLIEGFQYPDPLLFHKTVENQTAIICSTNGTKAVEKAKNAQKLYVSSIVNGHVVAERIHEQQGDSSVVIVCSGNAGRFSMEDFVGAGQIVNHLVKQGDYKLSDSAKSAKDLFRIERDRNFTSLYECETSTLFKQTGFEETMYWVVEKFESIEIVPVYQNEKIIKEVHQNKKGSFL</sequence>
<dbReference type="GO" id="GO:0050532">
    <property type="term" value="F:2-phosphosulfolactate phosphatase activity"/>
    <property type="evidence" value="ECO:0007669"/>
    <property type="project" value="UniProtKB-EC"/>
</dbReference>
<proteinExistence type="inferred from homology"/>
<dbReference type="PANTHER" id="PTHR37311:SF1">
    <property type="entry name" value="2-PHOSPHOSULFOLACTATE PHOSPHATASE-RELATED"/>
    <property type="match status" value="1"/>
</dbReference>
<dbReference type="EMBL" id="WJNH01000003">
    <property type="protein sequence ID" value="MRG85874.1"/>
    <property type="molecule type" value="Genomic_DNA"/>
</dbReference>
<evidence type="ECO:0000256" key="5">
    <source>
        <dbReference type="ARBA" id="ARBA00022801"/>
    </source>
</evidence>
<comment type="similarity">
    <text evidence="2">Belongs to the ComB family.</text>
</comment>
<dbReference type="OrthoDB" id="4913at2"/>
<dbReference type="RefSeq" id="WP_153727809.1">
    <property type="nucleotide sequence ID" value="NZ_WJNH01000003.1"/>
</dbReference>
<evidence type="ECO:0000256" key="1">
    <source>
        <dbReference type="ARBA" id="ARBA00001946"/>
    </source>
</evidence>
<dbReference type="InterPro" id="IPR005238">
    <property type="entry name" value="ComB-like"/>
</dbReference>
<comment type="cofactor">
    <cofactor evidence="1">
        <name>Mg(2+)</name>
        <dbReference type="ChEBI" id="CHEBI:18420"/>
    </cofactor>
</comment>
<evidence type="ECO:0000313" key="9">
    <source>
        <dbReference type="Proteomes" id="UP000480185"/>
    </source>
</evidence>
<evidence type="ECO:0000256" key="3">
    <source>
        <dbReference type="ARBA" id="ARBA00012953"/>
    </source>
</evidence>
<dbReference type="SUPFAM" id="SSF142823">
    <property type="entry name" value="ComB-like"/>
    <property type="match status" value="1"/>
</dbReference>
<dbReference type="EC" id="3.1.3.71" evidence="3"/>
<accession>A0A6G1X4I6</accession>
<dbReference type="AlphaFoldDB" id="A0A6G1X4I6"/>
<dbReference type="PANTHER" id="PTHR37311">
    <property type="entry name" value="2-PHOSPHOSULFOLACTATE PHOSPHATASE-RELATED"/>
    <property type="match status" value="1"/>
</dbReference>
<reference evidence="8 9" key="1">
    <citation type="submission" date="2019-11" db="EMBL/GenBank/DDBJ databases">
        <authorList>
            <person name="Li J."/>
        </authorList>
    </citation>
    <scope>NUCLEOTIDE SEQUENCE [LARGE SCALE GENOMIC DNA]</scope>
    <source>
        <strain evidence="8 9">J4</strain>
    </source>
</reference>
<evidence type="ECO:0000256" key="7">
    <source>
        <dbReference type="ARBA" id="ARBA00033711"/>
    </source>
</evidence>
<comment type="caution">
    <text evidence="8">The sequence shown here is derived from an EMBL/GenBank/DDBJ whole genome shotgun (WGS) entry which is preliminary data.</text>
</comment>
<evidence type="ECO:0000256" key="4">
    <source>
        <dbReference type="ARBA" id="ARBA00021948"/>
    </source>
</evidence>
<keyword evidence="9" id="KW-1185">Reference proteome</keyword>
<dbReference type="Pfam" id="PF04029">
    <property type="entry name" value="2-ph_phosp"/>
    <property type="match status" value="1"/>
</dbReference>
<name>A0A6G1X4I6_9BACI</name>
<dbReference type="GO" id="GO:0050545">
    <property type="term" value="F:sulfopyruvate decarboxylase activity"/>
    <property type="evidence" value="ECO:0007669"/>
    <property type="project" value="TreeGrafter"/>
</dbReference>
<keyword evidence="5" id="KW-0378">Hydrolase</keyword>
<evidence type="ECO:0000313" key="8">
    <source>
        <dbReference type="EMBL" id="MRG85874.1"/>
    </source>
</evidence>
<dbReference type="InterPro" id="IPR036702">
    <property type="entry name" value="ComB-like_sf"/>
</dbReference>
<keyword evidence="6" id="KW-0460">Magnesium</keyword>
<organism evidence="8 9">
    <name type="scientific">Salinibacillus xinjiangensis</name>
    <dbReference type="NCBI Taxonomy" id="1229268"/>
    <lineage>
        <taxon>Bacteria</taxon>
        <taxon>Bacillati</taxon>
        <taxon>Bacillota</taxon>
        <taxon>Bacilli</taxon>
        <taxon>Bacillales</taxon>
        <taxon>Bacillaceae</taxon>
        <taxon>Salinibacillus</taxon>
    </lineage>
</organism>
<dbReference type="Gene3D" id="3.90.1560.10">
    <property type="entry name" value="ComB-like"/>
    <property type="match status" value="1"/>
</dbReference>
<dbReference type="GO" id="GO:0000287">
    <property type="term" value="F:magnesium ion binding"/>
    <property type="evidence" value="ECO:0007669"/>
    <property type="project" value="InterPro"/>
</dbReference>
<dbReference type="Proteomes" id="UP000480185">
    <property type="component" value="Unassembled WGS sequence"/>
</dbReference>
<evidence type="ECO:0000256" key="6">
    <source>
        <dbReference type="ARBA" id="ARBA00022842"/>
    </source>
</evidence>
<evidence type="ECO:0000256" key="2">
    <source>
        <dbReference type="ARBA" id="ARBA00009997"/>
    </source>
</evidence>